<accession>A0A9X1QND0</accession>
<organism evidence="1 2">
    <name type="scientific">Sphingomonas cremea</name>
    <dbReference type="NCBI Taxonomy" id="2904799"/>
    <lineage>
        <taxon>Bacteria</taxon>
        <taxon>Pseudomonadati</taxon>
        <taxon>Pseudomonadota</taxon>
        <taxon>Alphaproteobacteria</taxon>
        <taxon>Sphingomonadales</taxon>
        <taxon>Sphingomonadaceae</taxon>
        <taxon>Sphingomonas</taxon>
    </lineage>
</organism>
<evidence type="ECO:0000313" key="1">
    <source>
        <dbReference type="EMBL" id="MCF2514504.1"/>
    </source>
</evidence>
<dbReference type="Proteomes" id="UP001139410">
    <property type="component" value="Unassembled WGS sequence"/>
</dbReference>
<proteinExistence type="predicted"/>
<name>A0A9X1QND0_9SPHN</name>
<evidence type="ECO:0000313" key="2">
    <source>
        <dbReference type="Proteomes" id="UP001139410"/>
    </source>
</evidence>
<reference evidence="1" key="1">
    <citation type="submission" date="2022-01" db="EMBL/GenBank/DDBJ databases">
        <authorList>
            <person name="Jo J.-H."/>
            <person name="Im W.-T."/>
        </authorList>
    </citation>
    <scope>NUCLEOTIDE SEQUENCE</scope>
    <source>
        <strain evidence="1">G124</strain>
    </source>
</reference>
<dbReference type="AlphaFoldDB" id="A0A9X1QND0"/>
<dbReference type="EMBL" id="JAKFGM010000001">
    <property type="protein sequence ID" value="MCF2514504.1"/>
    <property type="molecule type" value="Genomic_DNA"/>
</dbReference>
<sequence>MKHSENAAWLKLGVDAWSLGWQAARVMGLRTAKMAEGGPAAGIEAWLMLSEKWQAAAELHADLLTRGSSASPVTATRRTLAHYKRKVAANDRRLR</sequence>
<protein>
    <submittedName>
        <fullName evidence="1">Uncharacterized protein</fullName>
    </submittedName>
</protein>
<keyword evidence="2" id="KW-1185">Reference proteome</keyword>
<comment type="caution">
    <text evidence="1">The sequence shown here is derived from an EMBL/GenBank/DDBJ whole genome shotgun (WGS) entry which is preliminary data.</text>
</comment>
<gene>
    <name evidence="1" type="ORF">LVY65_05415</name>
</gene>
<dbReference type="RefSeq" id="WP_235066964.1">
    <property type="nucleotide sequence ID" value="NZ_JAKFGM010000001.1"/>
</dbReference>